<dbReference type="EMBL" id="VSSQ01039352">
    <property type="protein sequence ID" value="MPM92411.1"/>
    <property type="molecule type" value="Genomic_DNA"/>
</dbReference>
<evidence type="ECO:0000313" key="1">
    <source>
        <dbReference type="EMBL" id="MPM92411.1"/>
    </source>
</evidence>
<reference evidence="1" key="1">
    <citation type="submission" date="2019-08" db="EMBL/GenBank/DDBJ databases">
        <authorList>
            <person name="Kucharzyk K."/>
            <person name="Murdoch R.W."/>
            <person name="Higgins S."/>
            <person name="Loffler F."/>
        </authorList>
    </citation>
    <scope>NUCLEOTIDE SEQUENCE</scope>
</reference>
<comment type="caution">
    <text evidence="1">The sequence shown here is derived from an EMBL/GenBank/DDBJ whole genome shotgun (WGS) entry which is preliminary data.</text>
</comment>
<proteinExistence type="predicted"/>
<accession>A0A645DSW8</accession>
<dbReference type="AlphaFoldDB" id="A0A645DSW8"/>
<protein>
    <submittedName>
        <fullName evidence="1">Uncharacterized protein</fullName>
    </submittedName>
</protein>
<name>A0A645DSW8_9ZZZZ</name>
<gene>
    <name evidence="1" type="ORF">SDC9_139546</name>
</gene>
<organism evidence="1">
    <name type="scientific">bioreactor metagenome</name>
    <dbReference type="NCBI Taxonomy" id="1076179"/>
    <lineage>
        <taxon>unclassified sequences</taxon>
        <taxon>metagenomes</taxon>
        <taxon>ecological metagenomes</taxon>
    </lineage>
</organism>
<sequence length="176" mass="18785">MNEVSEQTLMILPLPFLSMMRAASWQSRNGVVRLSWMILSHLSTGNSSAGARKLRPALLTSISSVPPSISTALLNAGSTWARSLRSARSHCTLGAVSMALNSAAAFSTLSLEPISTSSAPALYSPMAMPLPMPPPPPVTIAFLPVRSNILIIFKNPPENCYRVRNAPHTGTIAPHI</sequence>